<dbReference type="HOGENOM" id="CLU_3045915_0_0_5"/>
<dbReference type="AlphaFoldDB" id="Q2G4R2"/>
<keyword evidence="2" id="KW-1185">Reference proteome</keyword>
<evidence type="ECO:0000313" key="2">
    <source>
        <dbReference type="Proteomes" id="UP000009134"/>
    </source>
</evidence>
<organism evidence="1 2">
    <name type="scientific">Novosphingobium aromaticivorans (strain ATCC 700278 / DSM 12444 / CCUG 56034 / CIP 105152 / NBRC 16084 / F199)</name>
    <dbReference type="NCBI Taxonomy" id="279238"/>
    <lineage>
        <taxon>Bacteria</taxon>
        <taxon>Pseudomonadati</taxon>
        <taxon>Pseudomonadota</taxon>
        <taxon>Alphaproteobacteria</taxon>
        <taxon>Sphingomonadales</taxon>
        <taxon>Sphingomonadaceae</taxon>
        <taxon>Novosphingobium</taxon>
    </lineage>
</organism>
<protein>
    <submittedName>
        <fullName evidence="1">Uncharacterized protein</fullName>
    </submittedName>
</protein>
<dbReference type="Proteomes" id="UP000009134">
    <property type="component" value="Chromosome"/>
</dbReference>
<gene>
    <name evidence="1" type="ordered locus">Saro_2725</name>
</gene>
<sequence length="54" mass="5806">MAQVKNISTGPRGAYLKGAYVEAEVGAVIEADDFAEEWFEEVKASKAKADAKSE</sequence>
<evidence type="ECO:0000313" key="1">
    <source>
        <dbReference type="EMBL" id="ABD27161.1"/>
    </source>
</evidence>
<accession>Q2G4R2</accession>
<reference evidence="2" key="1">
    <citation type="submission" date="2006-01" db="EMBL/GenBank/DDBJ databases">
        <title>Complete sequence of Novosphingobium aromaticivorans DSM 12444.</title>
        <authorList>
            <consortium name="US DOE Joint Genome Institute"/>
            <person name="Copeland A."/>
            <person name="Lucas S."/>
            <person name="Lapidus A."/>
            <person name="Barry K."/>
            <person name="Detter J.C."/>
            <person name="Glavina T."/>
            <person name="Hammon N."/>
            <person name="Israni S."/>
            <person name="Pitluck S."/>
            <person name="Chain P."/>
            <person name="Malfatti S."/>
            <person name="Shin M."/>
            <person name="Vergez L."/>
            <person name="Schmutz J."/>
            <person name="Larimer F."/>
            <person name="Land M."/>
            <person name="Kyrpides N."/>
            <person name="Ivanova N."/>
            <person name="Fredrickson J."/>
            <person name="Balkwill D."/>
            <person name="Romine M.F."/>
            <person name="Richardson P."/>
        </authorList>
    </citation>
    <scope>NUCLEOTIDE SEQUENCE [LARGE SCALE GENOMIC DNA]</scope>
    <source>
        <strain evidence="2">ATCC 700278 / DSM 12444 / CCUG 56034 / CIP 105152 / NBRC 16084 / F199</strain>
    </source>
</reference>
<name>Q2G4R2_NOVAD</name>
<proteinExistence type="predicted"/>
<dbReference type="EMBL" id="CP000248">
    <property type="protein sequence ID" value="ABD27161.1"/>
    <property type="molecule type" value="Genomic_DNA"/>
</dbReference>
<dbReference type="KEGG" id="nar:Saro_2725"/>
<dbReference type="STRING" id="279238.Saro_2725"/>
<dbReference type="RefSeq" id="WP_011446367.1">
    <property type="nucleotide sequence ID" value="NC_007794.1"/>
</dbReference>